<evidence type="ECO:0000256" key="1">
    <source>
        <dbReference type="PROSITE-ProRule" id="PRU00325"/>
    </source>
</evidence>
<organism evidence="4 5">
    <name type="scientific">Salinirubrum litoreum</name>
    <dbReference type="NCBI Taxonomy" id="1126234"/>
    <lineage>
        <taxon>Archaea</taxon>
        <taxon>Methanobacteriati</taxon>
        <taxon>Methanobacteriota</taxon>
        <taxon>Stenosarchaea group</taxon>
        <taxon>Halobacteria</taxon>
        <taxon>Halobacteriales</taxon>
        <taxon>Haloferacaceae</taxon>
        <taxon>Salinirubrum</taxon>
    </lineage>
</organism>
<dbReference type="RefSeq" id="WP_227230862.1">
    <property type="nucleotide sequence ID" value="NZ_JAJCVJ010000002.1"/>
</dbReference>
<reference evidence="4 5" key="1">
    <citation type="journal article" date="2019" name="Int. J. Syst. Evol. Microbiol.">
        <title>The Global Catalogue of Microorganisms (GCM) 10K type strain sequencing project: providing services to taxonomists for standard genome sequencing and annotation.</title>
        <authorList>
            <consortium name="The Broad Institute Genomics Platform"/>
            <consortium name="The Broad Institute Genome Sequencing Center for Infectious Disease"/>
            <person name="Wu L."/>
            <person name="Ma J."/>
        </authorList>
    </citation>
    <scope>NUCLEOTIDE SEQUENCE [LARGE SCALE GENOMIC DNA]</scope>
    <source>
        <strain evidence="4 5">CGMCC 1.12237</strain>
    </source>
</reference>
<sequence>MSTTTPHRRDRTDAVRAVGLDPTDPRTDRALTEQMTVRACGRFAYEVYAESGNTYFVHLGAEACTCPDWRQRHPEDGCKHLRRVRLERARLGVEAGDE</sequence>
<evidence type="ECO:0000313" key="5">
    <source>
        <dbReference type="Proteomes" id="UP001596201"/>
    </source>
</evidence>
<keyword evidence="1" id="KW-0863">Zinc-finger</keyword>
<dbReference type="AlphaFoldDB" id="A0ABD5RFE4"/>
<feature type="domain" description="SWIM-type" evidence="3">
    <location>
        <begin position="55"/>
        <end position="89"/>
    </location>
</feature>
<protein>
    <recommendedName>
        <fullName evidence="3">SWIM-type domain-containing protein</fullName>
    </recommendedName>
</protein>
<evidence type="ECO:0000259" key="3">
    <source>
        <dbReference type="PROSITE" id="PS50966"/>
    </source>
</evidence>
<dbReference type="InterPro" id="IPR007527">
    <property type="entry name" value="Znf_SWIM"/>
</dbReference>
<keyword evidence="5" id="KW-1185">Reference proteome</keyword>
<comment type="caution">
    <text evidence="4">The sequence shown here is derived from an EMBL/GenBank/DDBJ whole genome shotgun (WGS) entry which is preliminary data.</text>
</comment>
<dbReference type="Proteomes" id="UP001596201">
    <property type="component" value="Unassembled WGS sequence"/>
</dbReference>
<dbReference type="GO" id="GO:0008270">
    <property type="term" value="F:zinc ion binding"/>
    <property type="evidence" value="ECO:0007669"/>
    <property type="project" value="UniProtKB-KW"/>
</dbReference>
<keyword evidence="1" id="KW-0479">Metal-binding</keyword>
<evidence type="ECO:0000256" key="2">
    <source>
        <dbReference type="SAM" id="MobiDB-lite"/>
    </source>
</evidence>
<evidence type="ECO:0000313" key="4">
    <source>
        <dbReference type="EMBL" id="MFC5368590.1"/>
    </source>
</evidence>
<dbReference type="EMBL" id="JBHSKX010000002">
    <property type="protein sequence ID" value="MFC5368590.1"/>
    <property type="molecule type" value="Genomic_DNA"/>
</dbReference>
<gene>
    <name evidence="4" type="ORF">ACFPJ5_16825</name>
</gene>
<dbReference type="PROSITE" id="PS50966">
    <property type="entry name" value="ZF_SWIM"/>
    <property type="match status" value="1"/>
</dbReference>
<name>A0ABD5RFE4_9EURY</name>
<accession>A0ABD5RFE4</accession>
<keyword evidence="1" id="KW-0862">Zinc</keyword>
<proteinExistence type="predicted"/>
<feature type="region of interest" description="Disordered" evidence="2">
    <location>
        <begin position="1"/>
        <end position="27"/>
    </location>
</feature>